<feature type="region of interest" description="Disordered" evidence="7">
    <location>
        <begin position="1987"/>
        <end position="2183"/>
    </location>
</feature>
<dbReference type="SMART" id="SM00384">
    <property type="entry name" value="AT_hook"/>
    <property type="match status" value="4"/>
</dbReference>
<dbReference type="CDD" id="cd04369">
    <property type="entry name" value="Bromodomain"/>
    <property type="match status" value="1"/>
</dbReference>
<feature type="region of interest" description="Disordered" evidence="7">
    <location>
        <begin position="2254"/>
        <end position="2322"/>
    </location>
</feature>
<dbReference type="EMBL" id="JAGRRH010000010">
    <property type="protein sequence ID" value="KAG7363733.1"/>
    <property type="molecule type" value="Genomic_DNA"/>
</dbReference>
<evidence type="ECO:0000259" key="8">
    <source>
        <dbReference type="PROSITE" id="PS50014"/>
    </source>
</evidence>
<keyword evidence="3" id="KW-0862">Zinc</keyword>
<dbReference type="InterPro" id="IPR019787">
    <property type="entry name" value="Znf_PHD-finger"/>
</dbReference>
<dbReference type="Proteomes" id="UP000693970">
    <property type="component" value="Unassembled WGS sequence"/>
</dbReference>
<feature type="compositionally biased region" description="Basic and acidic residues" evidence="7">
    <location>
        <begin position="231"/>
        <end position="241"/>
    </location>
</feature>
<keyword evidence="6" id="KW-0175">Coiled coil</keyword>
<feature type="region of interest" description="Disordered" evidence="7">
    <location>
        <begin position="1"/>
        <end position="241"/>
    </location>
</feature>
<dbReference type="Pfam" id="PF00439">
    <property type="entry name" value="Bromodomain"/>
    <property type="match status" value="1"/>
</dbReference>
<keyword evidence="4" id="KW-0103">Bromodomain</keyword>
<evidence type="ECO:0000256" key="4">
    <source>
        <dbReference type="PROSITE-ProRule" id="PRU00035"/>
    </source>
</evidence>
<keyword evidence="1" id="KW-0479">Metal-binding</keyword>
<feature type="compositionally biased region" description="Low complexity" evidence="7">
    <location>
        <begin position="625"/>
        <end position="636"/>
    </location>
</feature>
<name>A0A9K3PXW9_9STRA</name>
<feature type="region of interest" description="Disordered" evidence="7">
    <location>
        <begin position="1856"/>
        <end position="1881"/>
    </location>
</feature>
<feature type="coiled-coil region" evidence="6">
    <location>
        <begin position="328"/>
        <end position="355"/>
    </location>
</feature>
<organism evidence="10 11">
    <name type="scientific">Nitzschia inconspicua</name>
    <dbReference type="NCBI Taxonomy" id="303405"/>
    <lineage>
        <taxon>Eukaryota</taxon>
        <taxon>Sar</taxon>
        <taxon>Stramenopiles</taxon>
        <taxon>Ochrophyta</taxon>
        <taxon>Bacillariophyta</taxon>
        <taxon>Bacillariophyceae</taxon>
        <taxon>Bacillariophycidae</taxon>
        <taxon>Bacillariales</taxon>
        <taxon>Bacillariaceae</taxon>
        <taxon>Nitzschia</taxon>
    </lineage>
</organism>
<feature type="compositionally biased region" description="Low complexity" evidence="7">
    <location>
        <begin position="468"/>
        <end position="479"/>
    </location>
</feature>
<feature type="region of interest" description="Disordered" evidence="7">
    <location>
        <begin position="466"/>
        <end position="485"/>
    </location>
</feature>
<dbReference type="InterPro" id="IPR001965">
    <property type="entry name" value="Znf_PHD"/>
</dbReference>
<feature type="region of interest" description="Disordered" evidence="7">
    <location>
        <begin position="2393"/>
        <end position="2565"/>
    </location>
</feature>
<feature type="compositionally biased region" description="Basic and acidic residues" evidence="7">
    <location>
        <begin position="1863"/>
        <end position="1881"/>
    </location>
</feature>
<evidence type="ECO:0000256" key="3">
    <source>
        <dbReference type="ARBA" id="ARBA00022833"/>
    </source>
</evidence>
<accession>A0A9K3PXW9</accession>
<evidence type="ECO:0000313" key="10">
    <source>
        <dbReference type="EMBL" id="KAG7363733.1"/>
    </source>
</evidence>
<feature type="compositionally biased region" description="Basic and acidic residues" evidence="7">
    <location>
        <begin position="2270"/>
        <end position="2284"/>
    </location>
</feature>
<feature type="compositionally biased region" description="Acidic residues" evidence="7">
    <location>
        <begin position="2257"/>
        <end position="2266"/>
    </location>
</feature>
<dbReference type="InterPro" id="IPR017956">
    <property type="entry name" value="AT_hook_DNA-bd_motif"/>
</dbReference>
<feature type="region of interest" description="Disordered" evidence="7">
    <location>
        <begin position="391"/>
        <end position="437"/>
    </location>
</feature>
<evidence type="ECO:0000256" key="2">
    <source>
        <dbReference type="ARBA" id="ARBA00022771"/>
    </source>
</evidence>
<feature type="compositionally biased region" description="Acidic residues" evidence="7">
    <location>
        <begin position="47"/>
        <end position="129"/>
    </location>
</feature>
<sequence>MGSDNDEIMENRSGSSVKKEDDDDDDNDDDKKNDEPTKILQQTSPNDDVENDDDVENANQEEEDDDDDEAEGDDDDNDNNQEDQQDDNDEDEEEEEGDDDKNDDNDSSAEDEDDDSDDESDDDSDDENDGGPGQDGISEYERLRLERIKRNQERLKQLGLHDDGLKPKRKKRSRTKSSEVIEQRERLSRKSKTKEVDYSGDLNLRAIRNAEKDAQRKARKEQKRSQGQNKPSKERTQDKNRVPLFIYQEFQRIRSTRKEHIKQAKRYVRDANREIKYWQQQMSFITNKERSNFLREKLIRQQQVERDLLNGKTQSELLLELDQRLPELKAIVQKYDTQQRSVQEQERQRQIVLEEWNKKQALDRKLQMIDVLESFPKSMNDAMATLNALLLARSPKDPPPPRRSKRSAEEEEELLPKKKRAKTKATAASPNGQDFEASWGDLTASLAAAARDTTKTTVASMDVADDATTTSNNNNNNNNTKKKKLKDARNVGGWVSPIFSQQLDRYWLERTKPLKRINAVPPTAVPKGGAMPVFDLNAYVAQPGDIVLFYPSAYRDFLQVHPDILGSRMRNVLRVPLWIRARRQLGRLKQGTASDEDKKVWFTEEWVLSLLGKKADDADDDARNADSTTSSSSTTITTSLGDYPIICQVTRTHTEFPPDPYSKDKSISKSGQETTITWSHPPAAAAKIFSSKQNADRPKVRLVVTLKPFSKVIPPNFDKRAPSFAHPTAMGRYSDETNVIPATCADLTLPPNFSVVTCPVGAPLEPFLVPFCYAYTLYHSLSLGDSMYIRRAENEDYYKVNSKTKRAGKRPLIQGKGRVVGFATAREGESLDDTNPMVGDPLQDTLGEDPFGLQDALGADGLAEVHEALGVEGLGGDTVEWQEQQHHHHPQRPIIERSFRLEDRSSDLDVLISSLTANGTFNPEALEEALAADDNSSAIPFREANIIYDFLTSAQSTLKNKKSNGECQSQISKVSFMEFIHCTLPIRRGVTVSLDANRRHIHRTCPWHLVHFHPTEFVRNMQDGFLASLDSATREKAVMGLEDVIQNFKPNSDLFYSAITEDEAPGYYCAVPIPMFFERIFARLKANIHGRCYYSSVESIIMDLRAISENCMLFNSPDSELVTFCNNMILECKKFVANLSKTTTDGANIKQRSNTTGIKKRSTLVIPDDLNSPYKGKLYREWIQRIVPDVLTDTNQRDWIPQCGDTILYSRSRHKDFIKAHLNSLAEIQCILPQFDLPSSSPDGSTVATLDASTMSHWMKGTIVSVRATFPQAPTGKLQETFDQPAPILALEIQMNYTWCQDTTLLFWRPCILPKAGLCANDKCPTCRLSSDSFLQPQWAASKRLTILDSASIPVEIPGILNEDSKSALKRCFDLLMRRCLVGIPPSYVNPQEALSLAERNAAINPGSRSLPSFEDLLLQPDPGKKSTNTRGVKKTEELDVVKKLENSGFLPPWSPEMHQNNGRKEKHTTKHEELLPLTSLCLELIRLRVSTGYYRNAMAIVNDISESFVTSVLFILSGPASRKTNRLSIRKITKYLASPRGSPKMPKIYYKKKKSVGGNESAPSQPKESEPDNLGDFTSEETMLIERISHLRSFHAAAIVFATQSIQIERLFCLRSVPVPLPPDLPAIVPVESNNGYSEEQLEGIAKIRWVLEAIERDPTQNRIQFAQFANTKKFNLKITCGGQRIAENGELQTMADGVTYFQPSSLLARTPEGQSVRLSVRCGGETIQGERRPVANPLENSGWPMPIAGPQPISLDSVRDSISLGFQQFEKNDGLSRALLGLPGRRFPCVRCQSRGLSTLQCRVQKGHSNLDFSIIEHFQGTCGVESLFLPWKSDQESNISTLDTVEEEEKVDMKEVEDEKEARVKELEEEEKKAEATREQRAKEAEENLAKAQAALKTAQYLAVQADRLNELEVKLSDEFVGDYFPVDPEDNHYIFCIHCGTAGNLLLCEGCSNVSHPECAGLAGIPDGDWYCARCVKEKGLSSAVQPSAEGKTGKSSSEPTDSLAQVEPKPSNEVTESATMPTEPKGDEKKAEFDDKNSRDVEEAPTVDVAQEVKSPGKLTDTTHTKDEDQAQDAKPPAAATAIKTKPKINVPLPEMTDEEFEAKASELEELIEGLSSQHEEPKPKLPKPKINPVEVDDNDGMNNDAPASGKKRGRPRKIDATSPQKVGRKRSKVENRGETIQALSDMARTFLETLSITTGDAFLAAGTTQLGNDLIKWRKKQGMPPLKGSGHIATISGWKTMVRNAGTAEFPSDDESEENAEVLPESKPRSRASIEKRAAALAKSPQSTGNNKRQRSDSPAKMQKAPRSDKPIQNLPVQGRSFCEYLKITDPEDFLSQRTSDLAAALVKFRRKLKMPPLAGSSPSAFVAMWKTQLRLEVAHFKSLEAERDSERAAGRKTQHRSKVQDVEVVVPTNLDVVKRRGRSRPPSEASKSTGKDAASPTSPAAKRRGRPPSAAPKSTGKDATSPTSPAAKRRDRSPSASSKSMGKDATSSTSPAAKPASKARGRPKKTTNDEDSKNDSARVSFNVLEEAQKLAEEDAEPQPPGRRRRLLTNRYTPE</sequence>
<dbReference type="OrthoDB" id="48704at2759"/>
<dbReference type="InterPro" id="IPR001487">
    <property type="entry name" value="Bromodomain"/>
</dbReference>
<evidence type="ECO:0000256" key="5">
    <source>
        <dbReference type="PROSITE-ProRule" id="PRU00146"/>
    </source>
</evidence>
<gene>
    <name evidence="10" type="ORF">IV203_027094</name>
</gene>
<reference evidence="10" key="1">
    <citation type="journal article" date="2021" name="Sci. Rep.">
        <title>Diploid genomic architecture of Nitzschia inconspicua, an elite biomass production diatom.</title>
        <authorList>
            <person name="Oliver A."/>
            <person name="Podell S."/>
            <person name="Pinowska A."/>
            <person name="Traller J.C."/>
            <person name="Smith S.R."/>
            <person name="McClure R."/>
            <person name="Beliaev A."/>
            <person name="Bohutskyi P."/>
            <person name="Hill E.A."/>
            <person name="Rabines A."/>
            <person name="Zheng H."/>
            <person name="Allen L.Z."/>
            <person name="Kuo A."/>
            <person name="Grigoriev I.V."/>
            <person name="Allen A.E."/>
            <person name="Hazlebeck D."/>
            <person name="Allen E.E."/>
        </authorList>
    </citation>
    <scope>NUCLEOTIDE SEQUENCE</scope>
    <source>
        <strain evidence="10">Hildebrandi</strain>
    </source>
</reference>
<dbReference type="GO" id="GO:0008270">
    <property type="term" value="F:zinc ion binding"/>
    <property type="evidence" value="ECO:0007669"/>
    <property type="project" value="UniProtKB-KW"/>
</dbReference>
<evidence type="ECO:0000259" key="9">
    <source>
        <dbReference type="PROSITE" id="PS50016"/>
    </source>
</evidence>
<feature type="region of interest" description="Disordered" evidence="7">
    <location>
        <begin position="617"/>
        <end position="636"/>
    </location>
</feature>
<dbReference type="GO" id="GO:0003677">
    <property type="term" value="F:DNA binding"/>
    <property type="evidence" value="ECO:0007669"/>
    <property type="project" value="InterPro"/>
</dbReference>
<protein>
    <submittedName>
        <fullName evidence="10">Bromodomain containing protein</fullName>
    </submittedName>
</protein>
<evidence type="ECO:0000313" key="11">
    <source>
        <dbReference type="Proteomes" id="UP000693970"/>
    </source>
</evidence>
<feature type="domain" description="Bromo" evidence="8">
    <location>
        <begin position="1047"/>
        <end position="1122"/>
    </location>
</feature>
<feature type="compositionally biased region" description="Basic and acidic residues" evidence="7">
    <location>
        <begin position="2029"/>
        <end position="2047"/>
    </location>
</feature>
<feature type="region of interest" description="Disordered" evidence="7">
    <location>
        <begin position="1554"/>
        <end position="1577"/>
    </location>
</feature>
<feature type="compositionally biased region" description="Polar residues" evidence="7">
    <location>
        <begin position="1998"/>
        <end position="2008"/>
    </location>
</feature>
<keyword evidence="2 5" id="KW-0863">Zinc-finger</keyword>
<comment type="caution">
    <text evidence="10">The sequence shown here is derived from an EMBL/GenBank/DDBJ whole genome shotgun (WGS) entry which is preliminary data.</text>
</comment>
<dbReference type="PROSITE" id="PS50016">
    <property type="entry name" value="ZF_PHD_2"/>
    <property type="match status" value="1"/>
</dbReference>
<evidence type="ECO:0000256" key="6">
    <source>
        <dbReference type="SAM" id="Coils"/>
    </source>
</evidence>
<reference evidence="10" key="2">
    <citation type="submission" date="2021-04" db="EMBL/GenBank/DDBJ databases">
        <authorList>
            <person name="Podell S."/>
        </authorList>
    </citation>
    <scope>NUCLEOTIDE SEQUENCE</scope>
    <source>
        <strain evidence="10">Hildebrandi</strain>
    </source>
</reference>
<feature type="compositionally biased region" description="Low complexity" evidence="7">
    <location>
        <begin position="2496"/>
        <end position="2507"/>
    </location>
</feature>
<dbReference type="PANTHER" id="PTHR24216">
    <property type="entry name" value="PAXILLIN-RELATED"/>
    <property type="match status" value="1"/>
</dbReference>
<dbReference type="PANTHER" id="PTHR24216:SF65">
    <property type="entry name" value="PAXILLIN-LIKE PROTEIN 1"/>
    <property type="match status" value="1"/>
</dbReference>
<keyword evidence="11" id="KW-1185">Reference proteome</keyword>
<evidence type="ECO:0000256" key="1">
    <source>
        <dbReference type="ARBA" id="ARBA00022723"/>
    </source>
</evidence>
<feature type="compositionally biased region" description="Low complexity" evidence="7">
    <location>
        <begin position="2078"/>
        <end position="2089"/>
    </location>
</feature>
<feature type="compositionally biased region" description="Basic and acidic residues" evidence="7">
    <location>
        <begin position="139"/>
        <end position="166"/>
    </location>
</feature>
<feature type="domain" description="PHD-type" evidence="9">
    <location>
        <begin position="1937"/>
        <end position="1982"/>
    </location>
</feature>
<dbReference type="PROSITE" id="PS50014">
    <property type="entry name" value="BROMODOMAIN_2"/>
    <property type="match status" value="1"/>
</dbReference>
<feature type="compositionally biased region" description="Basic and acidic residues" evidence="7">
    <location>
        <begin position="176"/>
        <end position="197"/>
    </location>
</feature>
<feature type="compositionally biased region" description="Basic and acidic residues" evidence="7">
    <location>
        <begin position="2517"/>
        <end position="2527"/>
    </location>
</feature>
<dbReference type="SMART" id="SM00249">
    <property type="entry name" value="PHD"/>
    <property type="match status" value="1"/>
</dbReference>
<proteinExistence type="predicted"/>
<evidence type="ECO:0000256" key="7">
    <source>
        <dbReference type="SAM" id="MobiDB-lite"/>
    </source>
</evidence>